<evidence type="ECO:0000313" key="5">
    <source>
        <dbReference type="EMBL" id="CAH1392188.1"/>
    </source>
</evidence>
<evidence type="ECO:0000313" key="6">
    <source>
        <dbReference type="Proteomes" id="UP001152798"/>
    </source>
</evidence>
<dbReference type="GO" id="GO:0019853">
    <property type="term" value="P:L-ascorbic acid biosynthetic process"/>
    <property type="evidence" value="ECO:0007669"/>
    <property type="project" value="TreeGrafter"/>
</dbReference>
<feature type="binding site" evidence="3">
    <location>
        <position position="110"/>
    </location>
    <ligand>
        <name>substrate</name>
    </ligand>
</feature>
<protein>
    <recommendedName>
        <fullName evidence="4">SMP-30/Gluconolactonase/LRE-like region domain-containing protein</fullName>
    </recommendedName>
</protein>
<dbReference type="InterPro" id="IPR011042">
    <property type="entry name" value="6-blade_b-propeller_TolB-like"/>
</dbReference>
<feature type="binding site" evidence="3">
    <location>
        <position position="162"/>
    </location>
    <ligand>
        <name>a divalent metal cation</name>
        <dbReference type="ChEBI" id="CHEBI:60240"/>
    </ligand>
</feature>
<dbReference type="InterPro" id="IPR005511">
    <property type="entry name" value="SMP-30"/>
</dbReference>
<keyword evidence="3" id="KW-0862">Zinc</keyword>
<keyword evidence="3" id="KW-0479">Metal-binding</keyword>
<comment type="similarity">
    <text evidence="1">Belongs to the SMP-30/CGR1 family.</text>
</comment>
<feature type="active site" description="Proton donor/acceptor" evidence="2">
    <location>
        <position position="214"/>
    </location>
</feature>
<dbReference type="Pfam" id="PF08450">
    <property type="entry name" value="SGL"/>
    <property type="match status" value="1"/>
</dbReference>
<feature type="binding site" evidence="3">
    <location>
        <position position="17"/>
    </location>
    <ligand>
        <name>a divalent metal cation</name>
        <dbReference type="ChEBI" id="CHEBI:60240"/>
    </ligand>
</feature>
<gene>
    <name evidence="5" type="ORF">NEZAVI_LOCUS3052</name>
</gene>
<evidence type="ECO:0000256" key="1">
    <source>
        <dbReference type="ARBA" id="ARBA00008853"/>
    </source>
</evidence>
<evidence type="ECO:0000256" key="2">
    <source>
        <dbReference type="PIRSR" id="PIRSR605511-1"/>
    </source>
</evidence>
<comment type="cofactor">
    <cofactor evidence="3">
        <name>Zn(2+)</name>
        <dbReference type="ChEBI" id="CHEBI:29105"/>
    </cofactor>
    <text evidence="3">Binds 1 divalent metal cation per subunit.</text>
</comment>
<feature type="binding site" evidence="3">
    <location>
        <position position="214"/>
    </location>
    <ligand>
        <name>a divalent metal cation</name>
        <dbReference type="ChEBI" id="CHEBI:60240"/>
    </ligand>
</feature>
<dbReference type="PRINTS" id="PR01790">
    <property type="entry name" value="SMP30FAMILY"/>
</dbReference>
<dbReference type="Gene3D" id="2.120.10.30">
    <property type="entry name" value="TolB, C-terminal domain"/>
    <property type="match status" value="1"/>
</dbReference>
<dbReference type="GO" id="GO:0005509">
    <property type="term" value="F:calcium ion binding"/>
    <property type="evidence" value="ECO:0007669"/>
    <property type="project" value="TreeGrafter"/>
</dbReference>
<evidence type="ECO:0000256" key="3">
    <source>
        <dbReference type="PIRSR" id="PIRSR605511-2"/>
    </source>
</evidence>
<keyword evidence="6" id="KW-1185">Reference proteome</keyword>
<organism evidence="5 6">
    <name type="scientific">Nezara viridula</name>
    <name type="common">Southern green stink bug</name>
    <name type="synonym">Cimex viridulus</name>
    <dbReference type="NCBI Taxonomy" id="85310"/>
    <lineage>
        <taxon>Eukaryota</taxon>
        <taxon>Metazoa</taxon>
        <taxon>Ecdysozoa</taxon>
        <taxon>Arthropoda</taxon>
        <taxon>Hexapoda</taxon>
        <taxon>Insecta</taxon>
        <taxon>Pterygota</taxon>
        <taxon>Neoptera</taxon>
        <taxon>Paraneoptera</taxon>
        <taxon>Hemiptera</taxon>
        <taxon>Heteroptera</taxon>
        <taxon>Panheteroptera</taxon>
        <taxon>Pentatomomorpha</taxon>
        <taxon>Pentatomoidea</taxon>
        <taxon>Pentatomidae</taxon>
        <taxon>Pentatominae</taxon>
        <taxon>Nezara</taxon>
    </lineage>
</organism>
<dbReference type="PANTHER" id="PTHR10907:SF66">
    <property type="entry name" value="MIP34848P1-RELATED"/>
    <property type="match status" value="1"/>
</dbReference>
<feature type="domain" description="SMP-30/Gluconolactonase/LRE-like region" evidence="4">
    <location>
        <begin position="15"/>
        <end position="273"/>
    </location>
</feature>
<dbReference type="OrthoDB" id="423498at2759"/>
<evidence type="ECO:0000259" key="4">
    <source>
        <dbReference type="Pfam" id="PF08450"/>
    </source>
</evidence>
<dbReference type="AlphaFoldDB" id="A0A9P0GZS6"/>
<dbReference type="PANTHER" id="PTHR10907">
    <property type="entry name" value="REGUCALCIN"/>
    <property type="match status" value="1"/>
</dbReference>
<sequence length="314" mass="34166">MVAAIEKVSIPALAVGEAPHWDIATQSLYLVDVMGSAIVRYDLASDQAFVAKLDVPAISFIIPVAGSNEKFVIGSGHNICLIDWDGCSDKIDSMEVLCEITDQPETNVVNDAKCDAIGRLWFGTYNTTVIFAGDEVAASAKLYSYSKEEGCRVQASNMKVSNGLTWDPEWNTLYHIDTLTYSICRFDYNKDGSIENHEPVFTMEDKNIQSGFPDGMTIDKEGKLWVALFGKSEVACIDPSNGEILEKIPIPACHVTSVAWGGPNLEDLYVTTGNLRPEGAKLPGMAESSPENDGCTFKITGLSTSGLPMNRFKL</sequence>
<accession>A0A9P0GZS6</accession>
<reference evidence="5" key="1">
    <citation type="submission" date="2022-01" db="EMBL/GenBank/DDBJ databases">
        <authorList>
            <person name="King R."/>
        </authorList>
    </citation>
    <scope>NUCLEOTIDE SEQUENCE</scope>
</reference>
<name>A0A9P0GZS6_NEZVI</name>
<dbReference type="EMBL" id="OV725077">
    <property type="protein sequence ID" value="CAH1392188.1"/>
    <property type="molecule type" value="Genomic_DNA"/>
</dbReference>
<dbReference type="SUPFAM" id="SSF63829">
    <property type="entry name" value="Calcium-dependent phosphotriesterase"/>
    <property type="match status" value="1"/>
</dbReference>
<dbReference type="InterPro" id="IPR013658">
    <property type="entry name" value="SGL"/>
</dbReference>
<dbReference type="GO" id="GO:0004341">
    <property type="term" value="F:gluconolactonase activity"/>
    <property type="evidence" value="ECO:0007669"/>
    <property type="project" value="TreeGrafter"/>
</dbReference>
<proteinExistence type="inferred from homology"/>
<dbReference type="Proteomes" id="UP001152798">
    <property type="component" value="Chromosome 1"/>
</dbReference>